<dbReference type="EMBL" id="SISK01000002">
    <property type="protein sequence ID" value="TBN42613.1"/>
    <property type="molecule type" value="Genomic_DNA"/>
</dbReference>
<accession>A0A4Q9G5U8</accession>
<dbReference type="AlphaFoldDB" id="A0A4Q9G5U8"/>
<evidence type="ECO:0000313" key="1">
    <source>
        <dbReference type="EMBL" id="TBN42613.1"/>
    </source>
</evidence>
<protein>
    <submittedName>
        <fullName evidence="1">Uncharacterized protein</fullName>
    </submittedName>
</protein>
<name>A0A4Q9G5U8_9RHOB</name>
<reference evidence="1 2" key="1">
    <citation type="submission" date="2019-02" db="EMBL/GenBank/DDBJ databases">
        <title>Paracoccus subflavus sp. nov., isolated from marine sediment of the Pacific Ocean.</title>
        <authorList>
            <person name="Zhang G."/>
        </authorList>
    </citation>
    <scope>NUCLEOTIDE SEQUENCE [LARGE SCALE GENOMIC DNA]</scope>
    <source>
        <strain evidence="1 2">GY0581</strain>
    </source>
</reference>
<dbReference type="Proteomes" id="UP000293520">
    <property type="component" value="Unassembled WGS sequence"/>
</dbReference>
<dbReference type="OrthoDB" id="8778623at2"/>
<proteinExistence type="predicted"/>
<organism evidence="1 2">
    <name type="scientific">Paracoccus subflavus</name>
    <dbReference type="NCBI Taxonomy" id="2528244"/>
    <lineage>
        <taxon>Bacteria</taxon>
        <taxon>Pseudomonadati</taxon>
        <taxon>Pseudomonadota</taxon>
        <taxon>Alphaproteobacteria</taxon>
        <taxon>Rhodobacterales</taxon>
        <taxon>Paracoccaceae</taxon>
        <taxon>Paracoccus</taxon>
    </lineage>
</organism>
<sequence>MSDDKEERQWIASMEGREIAVSNQQLDAFRQFYLEKEISSRVSDLIILDMCVLNMISGIAPQEVLASMKSLEEDELSGNTKAATQFKNSPLKGLWHKHYFSARFVPRNIRLALGKTD</sequence>
<dbReference type="RefSeq" id="WP_130990040.1">
    <property type="nucleotide sequence ID" value="NZ_SISK01000002.1"/>
</dbReference>
<keyword evidence="2" id="KW-1185">Reference proteome</keyword>
<evidence type="ECO:0000313" key="2">
    <source>
        <dbReference type="Proteomes" id="UP000293520"/>
    </source>
</evidence>
<gene>
    <name evidence="1" type="ORF">EYE42_04095</name>
</gene>
<comment type="caution">
    <text evidence="1">The sequence shown here is derived from an EMBL/GenBank/DDBJ whole genome shotgun (WGS) entry which is preliminary data.</text>
</comment>